<dbReference type="STRING" id="408074.SAMN05660909_03827"/>
<dbReference type="Gene3D" id="3.40.470.10">
    <property type="entry name" value="Uracil-DNA glycosylase-like domain"/>
    <property type="match status" value="1"/>
</dbReference>
<dbReference type="InterPro" id="IPR036895">
    <property type="entry name" value="Uracil-DNA_glycosylase-like_sf"/>
</dbReference>
<evidence type="ECO:0000313" key="2">
    <source>
        <dbReference type="EMBL" id="SEA86105.1"/>
    </source>
</evidence>
<dbReference type="Pfam" id="PF03167">
    <property type="entry name" value="UDG"/>
    <property type="match status" value="1"/>
</dbReference>
<dbReference type="InterPro" id="IPR032579">
    <property type="entry name" value="Phe_SMUG2-like"/>
</dbReference>
<evidence type="ECO:0000313" key="3">
    <source>
        <dbReference type="Proteomes" id="UP000199656"/>
    </source>
</evidence>
<dbReference type="CDD" id="cd19375">
    <property type="entry name" value="UDG-F3-like_SMUG2"/>
    <property type="match status" value="1"/>
</dbReference>
<dbReference type="AlphaFoldDB" id="A0A1H4EM36"/>
<sequence>MNPITIDQQIISFNSHLHFPGKLPAGIRVMNPFKEPGQILEVMSTFYRKFYHDTHERRLILGINPGRFGSGTTGVPFSDTTRLKEKCGIEVKGVKTYEPSSVFVYDVIEAYGGVKKFYKDFYISSVCPLGFTSLKPGGKEVNYNYYDSSALTKAAYGFIVDSLREQLTWNINKDVCFCMGTGKNAGFLKALNDKERFFKEIVPLEHPRFVMQYKSRSKSEYVSRYIDAFNAYR</sequence>
<protein>
    <recommendedName>
        <fullName evidence="1">Uracil-DNA glycosylase-like domain-containing protein</fullName>
    </recommendedName>
</protein>
<dbReference type="SUPFAM" id="SSF52141">
    <property type="entry name" value="Uracil-DNA glycosylase-like"/>
    <property type="match status" value="1"/>
</dbReference>
<feature type="domain" description="Uracil-DNA glycosylase-like" evidence="1">
    <location>
        <begin position="53"/>
        <end position="228"/>
    </location>
</feature>
<evidence type="ECO:0000259" key="1">
    <source>
        <dbReference type="Pfam" id="PF03167"/>
    </source>
</evidence>
<keyword evidence="3" id="KW-1185">Reference proteome</keyword>
<proteinExistence type="predicted"/>
<organism evidence="2 3">
    <name type="scientific">Chitinophaga terrae</name>
    <name type="common">ex Kim and Jung 2007</name>
    <dbReference type="NCBI Taxonomy" id="408074"/>
    <lineage>
        <taxon>Bacteria</taxon>
        <taxon>Pseudomonadati</taxon>
        <taxon>Bacteroidota</taxon>
        <taxon>Chitinophagia</taxon>
        <taxon>Chitinophagales</taxon>
        <taxon>Chitinophagaceae</taxon>
        <taxon>Chitinophaga</taxon>
    </lineage>
</organism>
<accession>A0A1H4EM36</accession>
<dbReference type="Proteomes" id="UP000199656">
    <property type="component" value="Unassembled WGS sequence"/>
</dbReference>
<dbReference type="EMBL" id="FNRL01000019">
    <property type="protein sequence ID" value="SEA86105.1"/>
    <property type="molecule type" value="Genomic_DNA"/>
</dbReference>
<dbReference type="InterPro" id="IPR005122">
    <property type="entry name" value="Uracil-DNA_glycosylase-like"/>
</dbReference>
<name>A0A1H4EM36_9BACT</name>
<reference evidence="3" key="1">
    <citation type="submission" date="2016-10" db="EMBL/GenBank/DDBJ databases">
        <authorList>
            <person name="Varghese N."/>
            <person name="Submissions S."/>
        </authorList>
    </citation>
    <scope>NUCLEOTIDE SEQUENCE [LARGE SCALE GENOMIC DNA]</scope>
    <source>
        <strain evidence="3">DSM 23920</strain>
    </source>
</reference>
<dbReference type="RefSeq" id="WP_225889637.1">
    <property type="nucleotide sequence ID" value="NZ_BKAT01000032.1"/>
</dbReference>
<gene>
    <name evidence="2" type="ORF">SAMN05660909_03827</name>
</gene>